<reference evidence="4" key="1">
    <citation type="submission" date="2021-11" db="EMBL/GenBank/DDBJ databases">
        <authorList>
            <person name="Herlambang A."/>
            <person name="Guo Y."/>
            <person name="Takashima Y."/>
            <person name="Nishizawa T."/>
        </authorList>
    </citation>
    <scope>NUCLEOTIDE SEQUENCE</scope>
    <source>
        <strain evidence="4">E1425</strain>
    </source>
</reference>
<evidence type="ECO:0000256" key="2">
    <source>
        <dbReference type="SAM" id="MobiDB-lite"/>
    </source>
</evidence>
<feature type="region of interest" description="Disordered" evidence="2">
    <location>
        <begin position="1"/>
        <end position="29"/>
    </location>
</feature>
<name>A0A9P3HD66_9FUNG</name>
<evidence type="ECO:0000259" key="3">
    <source>
        <dbReference type="Pfam" id="PF24782"/>
    </source>
</evidence>
<feature type="compositionally biased region" description="Polar residues" evidence="2">
    <location>
        <begin position="1086"/>
        <end position="1096"/>
    </location>
</feature>
<dbReference type="PANTHER" id="PTHR45589">
    <property type="entry name" value="WD REPEAT DOMAIN 62, ISOFORM G"/>
    <property type="match status" value="1"/>
</dbReference>
<dbReference type="EMBL" id="BQFW01000009">
    <property type="protein sequence ID" value="GJJ74431.1"/>
    <property type="molecule type" value="Genomic_DNA"/>
</dbReference>
<feature type="region of interest" description="Disordered" evidence="2">
    <location>
        <begin position="1339"/>
        <end position="1364"/>
    </location>
</feature>
<evidence type="ECO:0000313" key="5">
    <source>
        <dbReference type="Proteomes" id="UP000827284"/>
    </source>
</evidence>
<dbReference type="SMART" id="SM00320">
    <property type="entry name" value="WD40"/>
    <property type="match status" value="11"/>
</dbReference>
<feature type="region of interest" description="Disordered" evidence="2">
    <location>
        <begin position="1592"/>
        <end position="1612"/>
    </location>
</feature>
<dbReference type="InterPro" id="IPR036322">
    <property type="entry name" value="WD40_repeat_dom_sf"/>
</dbReference>
<dbReference type="Proteomes" id="UP000827284">
    <property type="component" value="Unassembled WGS sequence"/>
</dbReference>
<feature type="compositionally biased region" description="Polar residues" evidence="2">
    <location>
        <begin position="986"/>
        <end position="1005"/>
    </location>
</feature>
<feature type="region of interest" description="Disordered" evidence="2">
    <location>
        <begin position="1273"/>
        <end position="1321"/>
    </location>
</feature>
<feature type="compositionally biased region" description="Acidic residues" evidence="2">
    <location>
        <begin position="1172"/>
        <end position="1195"/>
    </location>
</feature>
<feature type="compositionally biased region" description="Polar residues" evidence="2">
    <location>
        <begin position="1036"/>
        <end position="1049"/>
    </location>
</feature>
<dbReference type="InterPro" id="IPR056162">
    <property type="entry name" value="WD40_MABP1-WDR62_2nd"/>
</dbReference>
<dbReference type="InterPro" id="IPR001680">
    <property type="entry name" value="WD40_rpt"/>
</dbReference>
<feature type="region of interest" description="Disordered" evidence="2">
    <location>
        <begin position="896"/>
        <end position="1016"/>
    </location>
</feature>
<sequence length="1736" mass="187918">MLRSSTPRQISASHASTAASSPAMRRKRKDTECMLKLDRVLGLTSNKPMVLSVNSGHDLVAYAAGCVVVLYNHKLDKQVGLLCSSTLKRPSLEAGSAGPGTHNFNSTNLLGAGQRGIASSLGGSPRTALNSQWMNNPLASPNINPLAGLMPLALSDPSVASSFGLSTPSSNKNIKPKPISCLSFSPDGQFLAIGETGHQPRILIWEVASQLLLAELQGHKFGVQAIQFSPNSKHLVSLGFQHDGYIHVWNWRTGLQTASNKVTTRVNALAFSKDGSYFVTAGLRHIKFWYLNSGSTKKSSSSTAHNVQVIDGRAGILGELRDGNYVDAACSDDGRSTYAITSNGVLCLFSENRVLEKWIDLHVRGAYSINLTEDGRIVCACTDGIIRLFETDTLLYITTLPKPSPIGSFTGAPYQHDADHEESEAVYSDVLATQYDQQSKLLISIYSDRSMVVWDLEDSNDAKLLRSHLAHSDCVWGVEIVPESTAPEGHSQFPPDTFATYAADGSIRFWQLDDGVSMSSPIEETPLTMTTEEIIAEVLPSKEIVKVLYVDENCVPSIQPPENNDGADPGFNSPPPEFGIRTVKFSPDGLLIASGDKGGNLRVHDLTSFHQVTYQEAHENEILAIDFTEQQNDGSPYLVATAGRDRLLHIFDIHRQYALLQTLDDHSSSITCIKFTGDGSRLMSCGADKSIIFRNGQQTDEGVSFMPYHQAPGRATCYDMNLYGPSNTLSVVSGDRRFNIFAVDTGKSIKSFKAETKGDDLTTGMAEVCSMNHICLDSSGTIAAASGSDKSVRIYDLLHGTCLAHMICHSELVTDVKFTSTCDRIISTSADGCILVWKLSLDLRKRIQLRVKENITLPSYLASKALEATLLTQQPPKPVGTSPAALKLKRSTDRLAAHSGELSGSSRRNSTASMMSDDFDIRSESTVGDSKDLQQTSRRRVRTKSQDPSSLSFTPIVSAKSVRPSPSLNSGMTTSQLSGPRPRVKSTVSKSPLNRPRQNSVTQPVHSRLTPGSRAVHSAEIVLPAWNRNVVKERATTPSQATGTKSSRAPSPGRRVNDRWFPTGIRPRASSMTVAEEKATPKFLGSRSTKANTASQEQRHSLSDHSVMDPMPAVGENARHAAGEDKDENDVDNDNDSGSRGDDMSDDTESGHNDGLELLRSRLTSPSGTLAGEEEPLIEPLDEAATDKVDDEDLTGNEATSEDRDRDDDDEAAEGDEESICDTASDNNEPYDGLSTPDRLQTPASPFLNLRTGIQSNDGDSLSPLRSISGSFQEGEILSPSPKRPARIHLDPSLQTISPRTNVSSRTNSLRTSNSGRSSLSSKFLTAHAATIMMGLVNHRQQQQQQQQELETETGNNNKEQLDKDRLTPALEPESDSATPKAPLVQKESAIGTLDAIADLALKNQGHKGEIQVPETHETCNSTLVSLEEKQDPRPVGHHAVVRKRKQRSLGSGSFSLGGRLHIVGSCTPPSHVDGADATETATIQLNDAKDRDLLRKRQQSLAELGFVDHPGSTRSSCVSPSNGRVSATGSTTATQPEHHQVLASPADVGSPLNGVMGPDRGRHLSRIQGGDRGEMTMVAESLDQALARACERSGSRPPKPASSVVSPTAASVTSVLENDIREQEAYGESGNEESLAEAFKRLSFLISHKANQANRAQSLHQLGEDSGSVSSGNTTMQENSGQQVVQGGLLLEHLEREKTVKWMKETREGLLNLVGQVQGHLWQLENEFLPTRNSQ</sequence>
<keyword evidence="1" id="KW-0853">WD repeat</keyword>
<feature type="compositionally biased region" description="Polar residues" evidence="2">
    <location>
        <begin position="946"/>
        <end position="955"/>
    </location>
</feature>
<feature type="compositionally biased region" description="Acidic residues" evidence="2">
    <location>
        <begin position="1125"/>
        <end position="1135"/>
    </location>
</feature>
<feature type="compositionally biased region" description="Polar residues" evidence="2">
    <location>
        <begin position="902"/>
        <end position="914"/>
    </location>
</feature>
<evidence type="ECO:0000256" key="1">
    <source>
        <dbReference type="PROSITE-ProRule" id="PRU00221"/>
    </source>
</evidence>
<dbReference type="InterPro" id="IPR011044">
    <property type="entry name" value="Quino_amine_DH_bsu"/>
</dbReference>
<feature type="repeat" description="WD" evidence="1">
    <location>
        <begin position="806"/>
        <end position="840"/>
    </location>
</feature>
<dbReference type="Gene3D" id="2.130.10.10">
    <property type="entry name" value="YVTN repeat-like/Quinoprotein amine dehydrogenase"/>
    <property type="match status" value="4"/>
</dbReference>
<feature type="region of interest" description="Disordered" evidence="2">
    <location>
        <begin position="1166"/>
        <end position="1241"/>
    </location>
</feature>
<feature type="compositionally biased region" description="Low complexity" evidence="2">
    <location>
        <begin position="1602"/>
        <end position="1612"/>
    </location>
</feature>
<feature type="compositionally biased region" description="Polar residues" evidence="2">
    <location>
        <begin position="924"/>
        <end position="936"/>
    </location>
</feature>
<feature type="compositionally biased region" description="Basic and acidic residues" evidence="2">
    <location>
        <begin position="1137"/>
        <end position="1154"/>
    </location>
</feature>
<feature type="compositionally biased region" description="Basic and acidic residues" evidence="2">
    <location>
        <begin position="1097"/>
        <end position="1107"/>
    </location>
</feature>
<feature type="compositionally biased region" description="Low complexity" evidence="2">
    <location>
        <begin position="11"/>
        <end position="23"/>
    </location>
</feature>
<keyword evidence="5" id="KW-1185">Reference proteome</keyword>
<evidence type="ECO:0000313" key="4">
    <source>
        <dbReference type="EMBL" id="GJJ74431.1"/>
    </source>
</evidence>
<feature type="repeat" description="WD" evidence="1">
    <location>
        <begin position="663"/>
        <end position="691"/>
    </location>
</feature>
<dbReference type="InterPro" id="IPR052779">
    <property type="entry name" value="WDR62"/>
</dbReference>
<feature type="compositionally biased region" description="Acidic residues" evidence="2">
    <location>
        <begin position="1205"/>
        <end position="1220"/>
    </location>
</feature>
<dbReference type="SUPFAM" id="SSF50969">
    <property type="entry name" value="YVTN repeat-like/Quinoprotein amine dehydrogenase"/>
    <property type="match status" value="1"/>
</dbReference>
<dbReference type="OrthoDB" id="6252103at2759"/>
<accession>A0A9P3HD66</accession>
<feature type="compositionally biased region" description="Low complexity" evidence="2">
    <location>
        <begin position="1300"/>
        <end position="1321"/>
    </location>
</feature>
<dbReference type="SUPFAM" id="SSF50978">
    <property type="entry name" value="WD40 repeat-like"/>
    <property type="match status" value="1"/>
</dbReference>
<proteinExistence type="predicted"/>
<feature type="domain" description="MABP1/WDR62 second WD40" evidence="3">
    <location>
        <begin position="475"/>
        <end position="839"/>
    </location>
</feature>
<protein>
    <recommendedName>
        <fullName evidence="3">MABP1/WDR62 second WD40 domain-containing protein</fullName>
    </recommendedName>
</protein>
<feature type="compositionally biased region" description="Polar residues" evidence="2">
    <location>
        <begin position="1513"/>
        <end position="1536"/>
    </location>
</feature>
<organism evidence="4 5">
    <name type="scientific">Entomortierella parvispora</name>
    <dbReference type="NCBI Taxonomy" id="205924"/>
    <lineage>
        <taxon>Eukaryota</taxon>
        <taxon>Fungi</taxon>
        <taxon>Fungi incertae sedis</taxon>
        <taxon>Mucoromycota</taxon>
        <taxon>Mortierellomycotina</taxon>
        <taxon>Mortierellomycetes</taxon>
        <taxon>Mortierellales</taxon>
        <taxon>Mortierellaceae</taxon>
        <taxon>Entomortierella</taxon>
    </lineage>
</organism>
<gene>
    <name evidence="4" type="ORF">EMPS_06789</name>
</gene>
<feature type="compositionally biased region" description="Polar residues" evidence="2">
    <location>
        <begin position="1"/>
        <end position="10"/>
    </location>
</feature>
<comment type="caution">
    <text evidence="4">The sequence shown here is derived from an EMBL/GenBank/DDBJ whole genome shotgun (WGS) entry which is preliminary data.</text>
</comment>
<dbReference type="PROSITE" id="PS50082">
    <property type="entry name" value="WD_REPEATS_2"/>
    <property type="match status" value="2"/>
</dbReference>
<dbReference type="Pfam" id="PF00400">
    <property type="entry name" value="WD40"/>
    <property type="match status" value="3"/>
</dbReference>
<feature type="region of interest" description="Disordered" evidence="2">
    <location>
        <begin position="1032"/>
        <end position="1154"/>
    </location>
</feature>
<dbReference type="PANTHER" id="PTHR45589:SF1">
    <property type="entry name" value="WD REPEAT DOMAIN 62, ISOFORM G"/>
    <property type="match status" value="1"/>
</dbReference>
<feature type="compositionally biased region" description="Polar residues" evidence="2">
    <location>
        <begin position="964"/>
        <end position="978"/>
    </location>
</feature>
<dbReference type="InterPro" id="IPR015943">
    <property type="entry name" value="WD40/YVTN_repeat-like_dom_sf"/>
</dbReference>
<reference evidence="4" key="2">
    <citation type="journal article" date="2022" name="Microbiol. Resour. Announc.">
        <title>Whole-Genome Sequence of Entomortierella parvispora E1425, a Mucoromycotan Fungus Associated with Burkholderiaceae-Related Endosymbiotic Bacteria.</title>
        <authorList>
            <person name="Herlambang A."/>
            <person name="Guo Y."/>
            <person name="Takashima Y."/>
            <person name="Narisawa K."/>
            <person name="Ohta H."/>
            <person name="Nishizawa T."/>
        </authorList>
    </citation>
    <scope>NUCLEOTIDE SEQUENCE</scope>
    <source>
        <strain evidence="4">E1425</strain>
    </source>
</reference>
<dbReference type="Pfam" id="PF24782">
    <property type="entry name" value="WD40_MABP1-WDR62_2nd"/>
    <property type="match status" value="1"/>
</dbReference>
<feature type="region of interest" description="Disordered" evidence="2">
    <location>
        <begin position="1512"/>
        <end position="1552"/>
    </location>
</feature>